<organism evidence="3 4">
    <name type="scientific">Pseudocercospora fuligena</name>
    <dbReference type="NCBI Taxonomy" id="685502"/>
    <lineage>
        <taxon>Eukaryota</taxon>
        <taxon>Fungi</taxon>
        <taxon>Dikarya</taxon>
        <taxon>Ascomycota</taxon>
        <taxon>Pezizomycotina</taxon>
        <taxon>Dothideomycetes</taxon>
        <taxon>Dothideomycetidae</taxon>
        <taxon>Mycosphaerellales</taxon>
        <taxon>Mycosphaerellaceae</taxon>
        <taxon>Pseudocercospora</taxon>
    </lineage>
</organism>
<keyword evidence="2" id="KW-0472">Membrane</keyword>
<sequence length="266" mass="29722">MAPIVLRSALPRRTLKRSFHSTSPSQASILFALGALSNSRETQHFNKISRLDRVEHSPNLKLIQTGEIQQFPCPTPDKPLPQVAPWRSINAHVDAASQNRHSHNSKIWDNKALAAGRAVLADVARERSRMRRVLERTRRREERQHMVMKKELDSISEERRRMRNEMRSAGAWIVASVAVATGLSMYVFWPPKAKDSAEMGRKIAERAKTAIPLPAAVSEPVAAVGAVPTTAVVTGEPTVTATTVVKEEVKTPARSWSWKSLFWKQG</sequence>
<dbReference type="AlphaFoldDB" id="A0A8H6RJU3"/>
<name>A0A8H6RJU3_9PEZI</name>
<accession>A0A8H6RJU3</accession>
<gene>
    <name evidence="3" type="ORF">HII31_06568</name>
</gene>
<evidence type="ECO:0000313" key="4">
    <source>
        <dbReference type="Proteomes" id="UP000660729"/>
    </source>
</evidence>
<keyword evidence="2" id="KW-1133">Transmembrane helix</keyword>
<protein>
    <submittedName>
        <fullName evidence="3">Uncharacterized protein</fullName>
    </submittedName>
</protein>
<feature type="coiled-coil region" evidence="1">
    <location>
        <begin position="120"/>
        <end position="165"/>
    </location>
</feature>
<feature type="transmembrane region" description="Helical" evidence="2">
    <location>
        <begin position="169"/>
        <end position="189"/>
    </location>
</feature>
<evidence type="ECO:0000256" key="1">
    <source>
        <dbReference type="SAM" id="Coils"/>
    </source>
</evidence>
<evidence type="ECO:0000256" key="2">
    <source>
        <dbReference type="SAM" id="Phobius"/>
    </source>
</evidence>
<keyword evidence="2" id="KW-0812">Transmembrane</keyword>
<reference evidence="3" key="1">
    <citation type="submission" date="2020-04" db="EMBL/GenBank/DDBJ databases">
        <title>Draft genome resource of the tomato pathogen Pseudocercospora fuligena.</title>
        <authorList>
            <person name="Zaccaron A."/>
        </authorList>
    </citation>
    <scope>NUCLEOTIDE SEQUENCE</scope>
    <source>
        <strain evidence="3">PF001</strain>
    </source>
</reference>
<dbReference type="Proteomes" id="UP000660729">
    <property type="component" value="Unassembled WGS sequence"/>
</dbReference>
<comment type="caution">
    <text evidence="3">The sequence shown here is derived from an EMBL/GenBank/DDBJ whole genome shotgun (WGS) entry which is preliminary data.</text>
</comment>
<evidence type="ECO:0000313" key="3">
    <source>
        <dbReference type="EMBL" id="KAF7192182.1"/>
    </source>
</evidence>
<dbReference type="EMBL" id="JABCIY010000150">
    <property type="protein sequence ID" value="KAF7192182.1"/>
    <property type="molecule type" value="Genomic_DNA"/>
</dbReference>
<keyword evidence="4" id="KW-1185">Reference proteome</keyword>
<dbReference type="OrthoDB" id="5240110at2759"/>
<proteinExistence type="predicted"/>
<keyword evidence="1" id="KW-0175">Coiled coil</keyword>